<evidence type="ECO:0000313" key="2">
    <source>
        <dbReference type="EMBL" id="OGF20811.1"/>
    </source>
</evidence>
<gene>
    <name evidence="2" type="ORF">A2257_03530</name>
</gene>
<sequence>MLQEERGGNNWSGKKSLGLGVFLIVGIAIVGFGLWQFNYRIKAPFLGKATGLKNFKSLDQKELETMIEKQKKDTDSDGLTDFDEEYVYKTSAYLDDSDSDGFTDKMEIDSGNDPNCPSGQSCGVAIAVGDDAKTSSGEIVLPSVDTFLDGNATPEMVREALRQSGASEEMLASLDDEALMAAYAEVVKETGSASAVQNLKTETIDETDETVPADTVPPKDEGAVSSEIDLASLTPAQIRELLLQSGMDEATLNSVDDETLLDVLKEAMKEVKE</sequence>
<evidence type="ECO:0000256" key="1">
    <source>
        <dbReference type="SAM" id="Phobius"/>
    </source>
</evidence>
<name>A0A1F5S3G0_9BACT</name>
<dbReference type="Proteomes" id="UP000177407">
    <property type="component" value="Unassembled WGS sequence"/>
</dbReference>
<keyword evidence="1" id="KW-1133">Transmembrane helix</keyword>
<keyword evidence="1" id="KW-0472">Membrane</keyword>
<feature type="transmembrane region" description="Helical" evidence="1">
    <location>
        <begin position="16"/>
        <end position="35"/>
    </location>
</feature>
<proteinExistence type="predicted"/>
<evidence type="ECO:0000313" key="3">
    <source>
        <dbReference type="Proteomes" id="UP000177407"/>
    </source>
</evidence>
<accession>A0A1F5S3G0</accession>
<protein>
    <submittedName>
        <fullName evidence="2">Uncharacterized protein</fullName>
    </submittedName>
</protein>
<dbReference type="EMBL" id="MFGA01000020">
    <property type="protein sequence ID" value="OGF20811.1"/>
    <property type="molecule type" value="Genomic_DNA"/>
</dbReference>
<organism evidence="2 3">
    <name type="scientific">Candidatus Falkowbacteria bacterium RIFOXYA2_FULL_38_12</name>
    <dbReference type="NCBI Taxonomy" id="1797993"/>
    <lineage>
        <taxon>Bacteria</taxon>
        <taxon>Candidatus Falkowiibacteriota</taxon>
    </lineage>
</organism>
<comment type="caution">
    <text evidence="2">The sequence shown here is derived from an EMBL/GenBank/DDBJ whole genome shotgun (WGS) entry which is preliminary data.</text>
</comment>
<keyword evidence="1" id="KW-0812">Transmembrane</keyword>
<dbReference type="AlphaFoldDB" id="A0A1F5S3G0"/>
<reference evidence="2 3" key="1">
    <citation type="journal article" date="2016" name="Nat. Commun.">
        <title>Thousands of microbial genomes shed light on interconnected biogeochemical processes in an aquifer system.</title>
        <authorList>
            <person name="Anantharaman K."/>
            <person name="Brown C.T."/>
            <person name="Hug L.A."/>
            <person name="Sharon I."/>
            <person name="Castelle C.J."/>
            <person name="Probst A.J."/>
            <person name="Thomas B.C."/>
            <person name="Singh A."/>
            <person name="Wilkins M.J."/>
            <person name="Karaoz U."/>
            <person name="Brodie E.L."/>
            <person name="Williams K.H."/>
            <person name="Hubbard S.S."/>
            <person name="Banfield J.F."/>
        </authorList>
    </citation>
    <scope>NUCLEOTIDE SEQUENCE [LARGE SCALE GENOMIC DNA]</scope>
</reference>